<keyword evidence="3" id="KW-1185">Reference proteome</keyword>
<reference evidence="2 3" key="1">
    <citation type="submission" date="2015-09" db="EMBL/GenBank/DDBJ databases">
        <title>Draft Genome Sequence of Bradyrhizobium manausense Strain BR 3351T, a Novel Symbiotic Nitrogen-Fixing Alphaproteobacterium Isolated from Brazilian Amazon Rain Forest.</title>
        <authorList>
            <person name="De Araujo J.L."/>
            <person name="Zilli J.E."/>
        </authorList>
    </citation>
    <scope>NUCLEOTIDE SEQUENCE [LARGE SCALE GENOMIC DNA]</scope>
    <source>
        <strain evidence="2 3">BR3351</strain>
    </source>
</reference>
<feature type="domain" description="TniQ" evidence="1">
    <location>
        <begin position="19"/>
        <end position="137"/>
    </location>
</feature>
<sequence>MFGTSHRRPIGLYAWDEVRPEESALGFLLRMAEENGHPSTDSTVMDVGVRRAGIARGVPEHINRLAAEGRTTPAALLANSPLLRDDDKLVLRGHVVDKYLHFGVRRLCPGCIAESDHHRFWWDLVPVSTCPRHQLELVGTCPCGAELSWRDGGVSICTDCGAQDRYRFERRPADAKVLRSDAYILSRFGVGSGEAVPVLDALPMPDVFKMLERIGSACEGYSRTWRSAKTLGVPLGIVQAGGFEVLADNKVEELLTRIYDGYLAQGGKPDDGFGRCYGWLYHWFNHKRSAQFSPSLAQAILLHGAARFPVVPGVRLGKLPDRARRKLSLKAAAAKAGTSVFAMRNIGLALGLISPDRRSGRHLSFPVDEVARIARDLKGALSLEETQARLGIGLQAIREIMSNGSLVPALKGGGPRHVFVFRPADVDDLLRKLTGGAKIVNKSSEGLLAMSRLGRGRAATIGGCVRLILDGKLRIRERLKEGVGLQGMFIDKLELDAAVKPTTGEMVSFAAAARLMRLNARGLRLAIGLSMFPGVEPSAKALPARHVEAFARKFIMMGEIKERIGGYFRTLKEQIERAGFKPDRKLEKCLSSGYLRAEVAPFLEKLEHGEVSLDMPPPPRNAVIEETRRILEEADRPIGTKELLLLLRENNVRLGPSDTDRFFYATMNEEKLEFAYIVGAGWWLRRRAFMGRIFLADRKIPSYHDMVDDEIVASVRQAKSPMMPDDIIAGLAKKRIAIASSDPISYLRRMAIRRPEVVRFHGKGYWDAARPWQPAGYIPMAKKRAA</sequence>
<dbReference type="OrthoDB" id="7595282at2"/>
<comment type="caution">
    <text evidence="2">The sequence shown here is derived from an EMBL/GenBank/DDBJ whole genome shotgun (WGS) entry which is preliminary data.</text>
</comment>
<gene>
    <name evidence="2" type="ORF">AOQ71_12360</name>
</gene>
<protein>
    <recommendedName>
        <fullName evidence="1">TniQ domain-containing protein</fullName>
    </recommendedName>
</protein>
<dbReference type="Pfam" id="PF06527">
    <property type="entry name" value="TniQ"/>
    <property type="match status" value="1"/>
</dbReference>
<organism evidence="2 3">
    <name type="scientific">Bradyrhizobium manausense</name>
    <dbReference type="NCBI Taxonomy" id="989370"/>
    <lineage>
        <taxon>Bacteria</taxon>
        <taxon>Pseudomonadati</taxon>
        <taxon>Pseudomonadota</taxon>
        <taxon>Alphaproteobacteria</taxon>
        <taxon>Hyphomicrobiales</taxon>
        <taxon>Nitrobacteraceae</taxon>
        <taxon>Bradyrhizobium</taxon>
    </lineage>
</organism>
<dbReference type="STRING" id="989370.AOQ71_12360"/>
<evidence type="ECO:0000313" key="2">
    <source>
        <dbReference type="EMBL" id="KRQ14672.1"/>
    </source>
</evidence>
<dbReference type="Proteomes" id="UP000051936">
    <property type="component" value="Unassembled WGS sequence"/>
</dbReference>
<proteinExistence type="predicted"/>
<accession>A0A0R3DXW4</accession>
<name>A0A0R3DXW4_9BRAD</name>
<evidence type="ECO:0000259" key="1">
    <source>
        <dbReference type="Pfam" id="PF06527"/>
    </source>
</evidence>
<dbReference type="RefSeq" id="WP_057746519.1">
    <property type="nucleotide sequence ID" value="NZ_LJYG01000047.1"/>
</dbReference>
<dbReference type="AlphaFoldDB" id="A0A0R3DXW4"/>
<dbReference type="InterPro" id="IPR009492">
    <property type="entry name" value="TniQ"/>
</dbReference>
<evidence type="ECO:0000313" key="3">
    <source>
        <dbReference type="Proteomes" id="UP000051936"/>
    </source>
</evidence>
<dbReference type="EMBL" id="LJYG01000047">
    <property type="protein sequence ID" value="KRQ14672.1"/>
    <property type="molecule type" value="Genomic_DNA"/>
</dbReference>